<dbReference type="Proteomes" id="UP001597013">
    <property type="component" value="Unassembled WGS sequence"/>
</dbReference>
<dbReference type="InterPro" id="IPR035437">
    <property type="entry name" value="SNase_OB-fold_sf"/>
</dbReference>
<feature type="domain" description="TNase-like" evidence="1">
    <location>
        <begin position="2"/>
        <end position="109"/>
    </location>
</feature>
<evidence type="ECO:0000259" key="1">
    <source>
        <dbReference type="PROSITE" id="PS50830"/>
    </source>
</evidence>
<protein>
    <submittedName>
        <fullName evidence="2">Thermonuclease family protein</fullName>
    </submittedName>
</protein>
<keyword evidence="3" id="KW-1185">Reference proteome</keyword>
<gene>
    <name evidence="2" type="ORF">ACFQ1Q_02570</name>
</gene>
<evidence type="ECO:0000313" key="2">
    <source>
        <dbReference type="EMBL" id="MFD1062117.1"/>
    </source>
</evidence>
<dbReference type="PROSITE" id="PS50830">
    <property type="entry name" value="TNASE_3"/>
    <property type="match status" value="1"/>
</dbReference>
<organism evidence="2 3">
    <name type="scientific">Winogradskyella litorisediminis</name>
    <dbReference type="NCBI Taxonomy" id="1156618"/>
    <lineage>
        <taxon>Bacteria</taxon>
        <taxon>Pseudomonadati</taxon>
        <taxon>Bacteroidota</taxon>
        <taxon>Flavobacteriia</taxon>
        <taxon>Flavobacteriales</taxon>
        <taxon>Flavobacteriaceae</taxon>
        <taxon>Winogradskyella</taxon>
    </lineage>
</organism>
<reference evidence="3" key="1">
    <citation type="journal article" date="2019" name="Int. J. Syst. Evol. Microbiol.">
        <title>The Global Catalogue of Microorganisms (GCM) 10K type strain sequencing project: providing services to taxonomists for standard genome sequencing and annotation.</title>
        <authorList>
            <consortium name="The Broad Institute Genomics Platform"/>
            <consortium name="The Broad Institute Genome Sequencing Center for Infectious Disease"/>
            <person name="Wu L."/>
            <person name="Ma J."/>
        </authorList>
    </citation>
    <scope>NUCLEOTIDE SEQUENCE [LARGE SCALE GENOMIC DNA]</scope>
    <source>
        <strain evidence="3">CCUG 62215</strain>
    </source>
</reference>
<proteinExistence type="predicted"/>
<dbReference type="SUPFAM" id="SSF50199">
    <property type="entry name" value="Staphylococcal nuclease"/>
    <property type="match status" value="1"/>
</dbReference>
<dbReference type="Pfam" id="PF00565">
    <property type="entry name" value="SNase"/>
    <property type="match status" value="1"/>
</dbReference>
<dbReference type="EMBL" id="JBHTJL010000009">
    <property type="protein sequence ID" value="MFD1062117.1"/>
    <property type="molecule type" value="Genomic_DNA"/>
</dbReference>
<comment type="caution">
    <text evidence="2">The sequence shown here is derived from an EMBL/GenBank/DDBJ whole genome shotgun (WGS) entry which is preliminary data.</text>
</comment>
<accession>A0ABW3N332</accession>
<dbReference type="RefSeq" id="WP_386127679.1">
    <property type="nucleotide sequence ID" value="NZ_JBHTJL010000009.1"/>
</dbReference>
<dbReference type="InterPro" id="IPR016071">
    <property type="entry name" value="Staphylococal_nuclease_OB-fold"/>
</dbReference>
<dbReference type="Gene3D" id="2.40.50.90">
    <property type="match status" value="1"/>
</dbReference>
<name>A0ABW3N332_9FLAO</name>
<dbReference type="SMART" id="SM00318">
    <property type="entry name" value="SNc"/>
    <property type="match status" value="1"/>
</dbReference>
<sequence>MYTYKAKIIDVYDGDTVTAIVDLGFLISREMKLRLYGIDTPELRGPEKEEGRKVRDIVRGMILDKDVTIRSYKDKQGKYGRYLANIILEDGLELNQWLIDNGHAKPYLL</sequence>
<evidence type="ECO:0000313" key="3">
    <source>
        <dbReference type="Proteomes" id="UP001597013"/>
    </source>
</evidence>